<dbReference type="GO" id="GO:0000156">
    <property type="term" value="F:phosphorelay response regulator activity"/>
    <property type="evidence" value="ECO:0007669"/>
    <property type="project" value="TreeGrafter"/>
</dbReference>
<sequence>MKDFESTPSFRAKRTPTTIARMNSSIMVVDDDPVVRDIVRDYLQGRGFTVSVLENGMALQQALQHERPALVVLDIMMPELDGISALRALRLAGDNIPVILLTARADVIDRVIGLELGADDYLGKPFDPSELVARIRSVLRRRESAAPSAPENRAPYRFGRFEVNFPARELRRDGERIALRSSEFAMLKVFVSHAMTVLTRAQLLEKLHGGTDTHRNRSLDVSIWRLRRLIEVDPSEPRYVQTVWGKGYVFVPDGEIGAAERYDAPVANL</sequence>
<dbReference type="Pfam" id="PF00486">
    <property type="entry name" value="Trans_reg_C"/>
    <property type="match status" value="1"/>
</dbReference>
<evidence type="ECO:0000256" key="6">
    <source>
        <dbReference type="PROSITE-ProRule" id="PRU00169"/>
    </source>
</evidence>
<evidence type="ECO:0000259" key="8">
    <source>
        <dbReference type="PROSITE" id="PS50110"/>
    </source>
</evidence>
<dbReference type="SUPFAM" id="SSF52172">
    <property type="entry name" value="CheY-like"/>
    <property type="match status" value="1"/>
</dbReference>
<keyword evidence="11" id="KW-1185">Reference proteome</keyword>
<dbReference type="GO" id="GO:0000976">
    <property type="term" value="F:transcription cis-regulatory region binding"/>
    <property type="evidence" value="ECO:0007669"/>
    <property type="project" value="TreeGrafter"/>
</dbReference>
<dbReference type="InterPro" id="IPR036388">
    <property type="entry name" value="WH-like_DNA-bd_sf"/>
</dbReference>
<evidence type="ECO:0000256" key="1">
    <source>
        <dbReference type="ARBA" id="ARBA00022553"/>
    </source>
</evidence>
<evidence type="ECO:0000256" key="2">
    <source>
        <dbReference type="ARBA" id="ARBA00023012"/>
    </source>
</evidence>
<dbReference type="Gene3D" id="6.10.250.690">
    <property type="match status" value="1"/>
</dbReference>
<dbReference type="CDD" id="cd00383">
    <property type="entry name" value="trans_reg_C"/>
    <property type="match status" value="1"/>
</dbReference>
<gene>
    <name evidence="10" type="ORF">SAMN04487926_12696</name>
</gene>
<evidence type="ECO:0000256" key="3">
    <source>
        <dbReference type="ARBA" id="ARBA00023015"/>
    </source>
</evidence>
<dbReference type="AlphaFoldDB" id="A0A7Z7BDI8"/>
<evidence type="ECO:0000256" key="4">
    <source>
        <dbReference type="ARBA" id="ARBA00023125"/>
    </source>
</evidence>
<evidence type="ECO:0000256" key="7">
    <source>
        <dbReference type="PROSITE-ProRule" id="PRU01091"/>
    </source>
</evidence>
<feature type="domain" description="OmpR/PhoB-type" evidence="9">
    <location>
        <begin position="153"/>
        <end position="252"/>
    </location>
</feature>
<keyword evidence="5" id="KW-0804">Transcription</keyword>
<dbReference type="GO" id="GO:0005829">
    <property type="term" value="C:cytosol"/>
    <property type="evidence" value="ECO:0007669"/>
    <property type="project" value="TreeGrafter"/>
</dbReference>
<dbReference type="InterPro" id="IPR011006">
    <property type="entry name" value="CheY-like_superfamily"/>
</dbReference>
<keyword evidence="2" id="KW-0902">Two-component regulatory system</keyword>
<dbReference type="InterPro" id="IPR016032">
    <property type="entry name" value="Sig_transdc_resp-reg_C-effctor"/>
</dbReference>
<feature type="DNA-binding region" description="OmpR/PhoB-type" evidence="7">
    <location>
        <begin position="153"/>
        <end position="252"/>
    </location>
</feature>
<dbReference type="SMART" id="SM00862">
    <property type="entry name" value="Trans_reg_C"/>
    <property type="match status" value="1"/>
</dbReference>
<comment type="caution">
    <text evidence="10">The sequence shown here is derived from an EMBL/GenBank/DDBJ whole genome shotgun (WGS) entry which is preliminary data.</text>
</comment>
<protein>
    <submittedName>
        <fullName evidence="10">Two-component system, OmpR family, phosphate regulon response regulator OmpR</fullName>
    </submittedName>
</protein>
<dbReference type="PANTHER" id="PTHR48111:SF4">
    <property type="entry name" value="DNA-BINDING DUAL TRANSCRIPTIONAL REGULATOR OMPR"/>
    <property type="match status" value="1"/>
</dbReference>
<dbReference type="Gene3D" id="3.40.50.2300">
    <property type="match status" value="1"/>
</dbReference>
<evidence type="ECO:0000259" key="9">
    <source>
        <dbReference type="PROSITE" id="PS51755"/>
    </source>
</evidence>
<evidence type="ECO:0000256" key="5">
    <source>
        <dbReference type="ARBA" id="ARBA00023163"/>
    </source>
</evidence>
<keyword evidence="4 7" id="KW-0238">DNA-binding</keyword>
<dbReference type="PROSITE" id="PS51755">
    <property type="entry name" value="OMPR_PHOB"/>
    <property type="match status" value="1"/>
</dbReference>
<reference evidence="10" key="1">
    <citation type="submission" date="2016-10" db="EMBL/GenBank/DDBJ databases">
        <authorList>
            <person name="Varghese N."/>
            <person name="Submissions S."/>
        </authorList>
    </citation>
    <scope>NUCLEOTIDE SEQUENCE [LARGE SCALE GENOMIC DNA]</scope>
    <source>
        <strain evidence="10">YR281</strain>
    </source>
</reference>
<dbReference type="InterPro" id="IPR001867">
    <property type="entry name" value="OmpR/PhoB-type_DNA-bd"/>
</dbReference>
<dbReference type="PROSITE" id="PS50110">
    <property type="entry name" value="RESPONSE_REGULATORY"/>
    <property type="match status" value="1"/>
</dbReference>
<dbReference type="EMBL" id="FNDI01000026">
    <property type="protein sequence ID" value="SDI88552.1"/>
    <property type="molecule type" value="Genomic_DNA"/>
</dbReference>
<dbReference type="SUPFAM" id="SSF46894">
    <property type="entry name" value="C-terminal effector domain of the bipartite response regulators"/>
    <property type="match status" value="1"/>
</dbReference>
<dbReference type="Pfam" id="PF00072">
    <property type="entry name" value="Response_reg"/>
    <property type="match status" value="1"/>
</dbReference>
<dbReference type="Gene3D" id="1.10.10.10">
    <property type="entry name" value="Winged helix-like DNA-binding domain superfamily/Winged helix DNA-binding domain"/>
    <property type="match status" value="1"/>
</dbReference>
<dbReference type="GO" id="GO:0032993">
    <property type="term" value="C:protein-DNA complex"/>
    <property type="evidence" value="ECO:0007669"/>
    <property type="project" value="TreeGrafter"/>
</dbReference>
<keyword evidence="1 6" id="KW-0597">Phosphoprotein</keyword>
<dbReference type="GO" id="GO:0006355">
    <property type="term" value="P:regulation of DNA-templated transcription"/>
    <property type="evidence" value="ECO:0007669"/>
    <property type="project" value="InterPro"/>
</dbReference>
<name>A0A7Z7BDI8_9BURK</name>
<dbReference type="InterPro" id="IPR039420">
    <property type="entry name" value="WalR-like"/>
</dbReference>
<accession>A0A7Z7BDI8</accession>
<dbReference type="PANTHER" id="PTHR48111">
    <property type="entry name" value="REGULATOR OF RPOS"/>
    <property type="match status" value="1"/>
</dbReference>
<feature type="domain" description="Response regulatory" evidence="8">
    <location>
        <begin position="25"/>
        <end position="139"/>
    </location>
</feature>
<dbReference type="Proteomes" id="UP000198900">
    <property type="component" value="Unassembled WGS sequence"/>
</dbReference>
<evidence type="ECO:0000313" key="10">
    <source>
        <dbReference type="EMBL" id="SDI88552.1"/>
    </source>
</evidence>
<dbReference type="InterPro" id="IPR001789">
    <property type="entry name" value="Sig_transdc_resp-reg_receiver"/>
</dbReference>
<keyword evidence="3" id="KW-0805">Transcription regulation</keyword>
<evidence type="ECO:0000313" key="11">
    <source>
        <dbReference type="Proteomes" id="UP000198900"/>
    </source>
</evidence>
<feature type="modified residue" description="4-aspartylphosphate" evidence="6">
    <location>
        <position position="74"/>
    </location>
</feature>
<proteinExistence type="predicted"/>
<dbReference type="SMART" id="SM00448">
    <property type="entry name" value="REC"/>
    <property type="match status" value="1"/>
</dbReference>
<organism evidence="10 11">
    <name type="scientific">Paraburkholderia steynii</name>
    <dbReference type="NCBI Taxonomy" id="1245441"/>
    <lineage>
        <taxon>Bacteria</taxon>
        <taxon>Pseudomonadati</taxon>
        <taxon>Pseudomonadota</taxon>
        <taxon>Betaproteobacteria</taxon>
        <taxon>Burkholderiales</taxon>
        <taxon>Burkholderiaceae</taxon>
        <taxon>Paraburkholderia</taxon>
    </lineage>
</organism>